<protein>
    <submittedName>
        <fullName evidence="1">Uncharacterized protein</fullName>
    </submittedName>
</protein>
<name>C5LVV1_PERM5</name>
<accession>C5LVV1</accession>
<dbReference type="EMBL" id="GG686004">
    <property type="protein sequence ID" value="EEQ99141.1"/>
    <property type="molecule type" value="Genomic_DNA"/>
</dbReference>
<dbReference type="Proteomes" id="UP000007800">
    <property type="component" value="Unassembled WGS sequence"/>
</dbReference>
<dbReference type="OrthoDB" id="10611777at2759"/>
<gene>
    <name evidence="1" type="ORF">Pmar_PMAR026871</name>
</gene>
<dbReference type="AlphaFoldDB" id="C5LVV1"/>
<evidence type="ECO:0000313" key="1">
    <source>
        <dbReference type="EMBL" id="EEQ99141.1"/>
    </source>
</evidence>
<organism evidence="2">
    <name type="scientific">Perkinsus marinus (strain ATCC 50983 / TXsc)</name>
    <dbReference type="NCBI Taxonomy" id="423536"/>
    <lineage>
        <taxon>Eukaryota</taxon>
        <taxon>Sar</taxon>
        <taxon>Alveolata</taxon>
        <taxon>Perkinsozoa</taxon>
        <taxon>Perkinsea</taxon>
        <taxon>Perkinsida</taxon>
        <taxon>Perkinsidae</taxon>
        <taxon>Perkinsus</taxon>
    </lineage>
</organism>
<dbReference type="InParanoid" id="C5LVV1"/>
<dbReference type="GeneID" id="9044643"/>
<proteinExistence type="predicted"/>
<keyword evidence="2" id="KW-1185">Reference proteome</keyword>
<sequence length="126" mass="14103">YRAGNSCVSTSNVSSASSYRRGRFDLEPAVSLSSLETNELSVVILYKRDAYGIADYKRSLTVPQEVRRIGRFMCTDIEHNSAPKLLHRSIIGRFQVTTWKSACVVSRSSDSIDSCDEVVFRRSCSP</sequence>
<feature type="non-terminal residue" evidence="1">
    <location>
        <position position="1"/>
    </location>
</feature>
<reference evidence="1 2" key="1">
    <citation type="submission" date="2008-07" db="EMBL/GenBank/DDBJ databases">
        <authorList>
            <person name="El-Sayed N."/>
            <person name="Caler E."/>
            <person name="Inman J."/>
            <person name="Amedeo P."/>
            <person name="Hass B."/>
            <person name="Wortman J."/>
        </authorList>
    </citation>
    <scope>NUCLEOTIDE SEQUENCE [LARGE SCALE GENOMIC DNA]</scope>
    <source>
        <strain evidence="2">ATCC 50983 / TXsc</strain>
    </source>
</reference>
<dbReference type="RefSeq" id="XP_002766424.1">
    <property type="nucleotide sequence ID" value="XM_002766378.1"/>
</dbReference>
<evidence type="ECO:0000313" key="2">
    <source>
        <dbReference type="Proteomes" id="UP000007800"/>
    </source>
</evidence>